<dbReference type="Proteomes" id="UP000799755">
    <property type="component" value="Unassembled WGS sequence"/>
</dbReference>
<gene>
    <name evidence="1" type="ORF">BDR25DRAFT_359196</name>
</gene>
<sequence length="395" mass="44121">MLARIGVRLGAQDWLGLIYQDSYELFTSGMVVSDPPLDVLETPNLLLSLLDCGSHRRVQGFELQLQSRNGFGGSSEAKNTSVRLGQAKCQEDPSVCKMSSDTRALADGGIEGLGNRCPENFDMLRTRSRNIILLNQEQTRYRMVPREGLAMLNTDPETLSSTDTARQGRGAMSSSAIRYQGPISLGQVLRMACAASSTARIAHQGGFLTNNKENVGSPTATSRRKRARLGNRIWPLQVHLAPDAGKRCNWPIIQTAHGMTIHSPQCLCTSLLRLRPATREHIPNHTNFELQQNYLQGKKTYTAKLHLFSYSHHFTALFAFLSYRNYRPFFGTSIPDFYISRPARIFVCVQAVARSIRILSQDLRAFLRRRSLVLSIPSTGFLPALREPQEISHSS</sequence>
<reference evidence="1" key="1">
    <citation type="journal article" date="2020" name="Stud. Mycol.">
        <title>101 Dothideomycetes genomes: a test case for predicting lifestyles and emergence of pathogens.</title>
        <authorList>
            <person name="Haridas S."/>
            <person name="Albert R."/>
            <person name="Binder M."/>
            <person name="Bloem J."/>
            <person name="Labutti K."/>
            <person name="Salamov A."/>
            <person name="Andreopoulos B."/>
            <person name="Baker S."/>
            <person name="Barry K."/>
            <person name="Bills G."/>
            <person name="Bluhm B."/>
            <person name="Cannon C."/>
            <person name="Castanera R."/>
            <person name="Culley D."/>
            <person name="Daum C."/>
            <person name="Ezra D."/>
            <person name="Gonzalez J."/>
            <person name="Henrissat B."/>
            <person name="Kuo A."/>
            <person name="Liang C."/>
            <person name="Lipzen A."/>
            <person name="Lutzoni F."/>
            <person name="Magnuson J."/>
            <person name="Mondo S."/>
            <person name="Nolan M."/>
            <person name="Ohm R."/>
            <person name="Pangilinan J."/>
            <person name="Park H.-J."/>
            <person name="Ramirez L."/>
            <person name="Alfaro M."/>
            <person name="Sun H."/>
            <person name="Tritt A."/>
            <person name="Yoshinaga Y."/>
            <person name="Zwiers L.-H."/>
            <person name="Turgeon B."/>
            <person name="Goodwin S."/>
            <person name="Spatafora J."/>
            <person name="Crous P."/>
            <person name="Grigoriev I."/>
        </authorList>
    </citation>
    <scope>NUCLEOTIDE SEQUENCE</scope>
    <source>
        <strain evidence="1">ATCC 200398</strain>
    </source>
</reference>
<comment type="caution">
    <text evidence="1">The sequence shown here is derived from an EMBL/GenBank/DDBJ whole genome shotgun (WGS) entry which is preliminary data.</text>
</comment>
<name>A0ACB6QJH6_9PLEO</name>
<keyword evidence="2" id="KW-1185">Reference proteome</keyword>
<evidence type="ECO:0000313" key="2">
    <source>
        <dbReference type="Proteomes" id="UP000799755"/>
    </source>
</evidence>
<proteinExistence type="predicted"/>
<organism evidence="1 2">
    <name type="scientific">Lindgomyces ingoldianus</name>
    <dbReference type="NCBI Taxonomy" id="673940"/>
    <lineage>
        <taxon>Eukaryota</taxon>
        <taxon>Fungi</taxon>
        <taxon>Dikarya</taxon>
        <taxon>Ascomycota</taxon>
        <taxon>Pezizomycotina</taxon>
        <taxon>Dothideomycetes</taxon>
        <taxon>Pleosporomycetidae</taxon>
        <taxon>Pleosporales</taxon>
        <taxon>Lindgomycetaceae</taxon>
        <taxon>Lindgomyces</taxon>
    </lineage>
</organism>
<dbReference type="EMBL" id="MU003523">
    <property type="protein sequence ID" value="KAF2466675.1"/>
    <property type="molecule type" value="Genomic_DNA"/>
</dbReference>
<protein>
    <submittedName>
        <fullName evidence="1">Uncharacterized protein</fullName>
    </submittedName>
</protein>
<evidence type="ECO:0000313" key="1">
    <source>
        <dbReference type="EMBL" id="KAF2466675.1"/>
    </source>
</evidence>
<accession>A0ACB6QJH6</accession>